<dbReference type="PANTHER" id="PTHR48098">
    <property type="entry name" value="ENTEROCHELIN ESTERASE-RELATED"/>
    <property type="match status" value="1"/>
</dbReference>
<dbReference type="SUPFAM" id="SSF53474">
    <property type="entry name" value="alpha/beta-Hydrolases"/>
    <property type="match status" value="2"/>
</dbReference>
<dbReference type="InterPro" id="IPR029058">
    <property type="entry name" value="AB_hydrolase_fold"/>
</dbReference>
<dbReference type="InterPro" id="IPR000801">
    <property type="entry name" value="Esterase-like"/>
</dbReference>
<accession>A0ABW7NEF3</accession>
<name>A0ABW7NEF3_9BACT</name>
<dbReference type="PANTHER" id="PTHR48098:SF1">
    <property type="entry name" value="DIACYLGLYCEROL ACYLTRANSFERASE_MYCOLYLTRANSFERASE AG85A"/>
    <property type="match status" value="1"/>
</dbReference>
<dbReference type="Proteomes" id="UP001610063">
    <property type="component" value="Unassembled WGS sequence"/>
</dbReference>
<evidence type="ECO:0000313" key="2">
    <source>
        <dbReference type="Proteomes" id="UP001610063"/>
    </source>
</evidence>
<dbReference type="RefSeq" id="WP_395419321.1">
    <property type="nucleotide sequence ID" value="NZ_JBIPKE010000020.1"/>
</dbReference>
<organism evidence="1 2">
    <name type="scientific">Marinoscillum luteum</name>
    <dbReference type="NCBI Taxonomy" id="861051"/>
    <lineage>
        <taxon>Bacteria</taxon>
        <taxon>Pseudomonadati</taxon>
        <taxon>Bacteroidota</taxon>
        <taxon>Cytophagia</taxon>
        <taxon>Cytophagales</taxon>
        <taxon>Reichenbachiellaceae</taxon>
        <taxon>Marinoscillum</taxon>
    </lineage>
</organism>
<gene>
    <name evidence="1" type="ORF">ACHKAR_20625</name>
</gene>
<proteinExistence type="predicted"/>
<keyword evidence="2" id="KW-1185">Reference proteome</keyword>
<keyword evidence="1" id="KW-0378">Hydrolase</keyword>
<evidence type="ECO:0000313" key="1">
    <source>
        <dbReference type="EMBL" id="MFH6985872.1"/>
    </source>
</evidence>
<comment type="caution">
    <text evidence="1">The sequence shown here is derived from an EMBL/GenBank/DDBJ whole genome shotgun (WGS) entry which is preliminary data.</text>
</comment>
<dbReference type="Gene3D" id="3.40.50.1820">
    <property type="entry name" value="alpha/beta hydrolase"/>
    <property type="match status" value="2"/>
</dbReference>
<dbReference type="EMBL" id="JBIPKE010000020">
    <property type="protein sequence ID" value="MFH6985872.1"/>
    <property type="molecule type" value="Genomic_DNA"/>
</dbReference>
<dbReference type="GO" id="GO:0016787">
    <property type="term" value="F:hydrolase activity"/>
    <property type="evidence" value="ECO:0007669"/>
    <property type="project" value="UniProtKB-KW"/>
</dbReference>
<dbReference type="InterPro" id="IPR050583">
    <property type="entry name" value="Mycobacterial_A85_antigen"/>
</dbReference>
<sequence>MKKMHSILIVLLLNFSIGFAQENLRIIEGLSIESEILGQTVKYSIILPEEYHATKKSYPVVYLLHGLGDDESSWLEYGRVNQYTDGAVKQGEIQPMIYVMPQGFRNYYVNDYAGTFLYEDMFIDELVPFIDNTYRTIPDRDHRATMGYSMGGYGALILPLKHPEVFTISVPLSISVRTDQQYMTEDASGWDDQWGRLFGGVGETGEKRITDYYKQHSPFHIFKAPNLTKFSDLKLYIDNGDDEYTLCRSNEELHILLRDRNFPHEFRVRDGGHEFSYWREALPNGLRFISDAFDGKKYRGDIRAVEDTIPTNADIRIIKETQYEIVLPDEYSISNRLYPVVFFIGDFQSQEKKDIIEKVQYGMETGHLAPMIVAFINEDEKGLLQTIIPNIERNYRARSGYRFRALIGYNKGGATALEYALNPEVFTSCVVFDAPLDCSSLEEAFSKNKKALHRTWYFINTTENNPNYQANGCAHVFLREEDVYHEYRVRESTGRDANDLVGLSEALRFTQRKIHR</sequence>
<dbReference type="Pfam" id="PF00756">
    <property type="entry name" value="Esterase"/>
    <property type="match status" value="1"/>
</dbReference>
<protein>
    <submittedName>
        <fullName evidence="1">Alpha/beta hydrolase-fold protein</fullName>
    </submittedName>
</protein>
<reference evidence="1 2" key="1">
    <citation type="journal article" date="2013" name="Int. J. Syst. Evol. Microbiol.">
        <title>Marinoscillum luteum sp. nov., isolated from marine sediment.</title>
        <authorList>
            <person name="Cha I.T."/>
            <person name="Park S.J."/>
            <person name="Kim S.J."/>
            <person name="Kim J.G."/>
            <person name="Jung M.Y."/>
            <person name="Shin K.S."/>
            <person name="Kwon K.K."/>
            <person name="Yang S.H."/>
            <person name="Seo Y.S."/>
            <person name="Rhee S.K."/>
        </authorList>
    </citation>
    <scope>NUCLEOTIDE SEQUENCE [LARGE SCALE GENOMIC DNA]</scope>
    <source>
        <strain evidence="1 2">KCTC 23939</strain>
    </source>
</reference>